<gene>
    <name evidence="1" type="ORF">PYW08_004875</name>
</gene>
<dbReference type="Proteomes" id="UP001231649">
    <property type="component" value="Chromosome 17"/>
</dbReference>
<proteinExistence type="predicted"/>
<dbReference type="EMBL" id="CM056793">
    <property type="protein sequence ID" value="KAJ8714894.1"/>
    <property type="molecule type" value="Genomic_DNA"/>
</dbReference>
<evidence type="ECO:0000313" key="1">
    <source>
        <dbReference type="EMBL" id="KAJ8714894.1"/>
    </source>
</evidence>
<name>A0ACC2QFC4_9NEOP</name>
<accession>A0ACC2QFC4</accession>
<comment type="caution">
    <text evidence="1">The sequence shown here is derived from an EMBL/GenBank/DDBJ whole genome shotgun (WGS) entry which is preliminary data.</text>
</comment>
<organism evidence="1 2">
    <name type="scientific">Mythimna loreyi</name>
    <dbReference type="NCBI Taxonomy" id="667449"/>
    <lineage>
        <taxon>Eukaryota</taxon>
        <taxon>Metazoa</taxon>
        <taxon>Ecdysozoa</taxon>
        <taxon>Arthropoda</taxon>
        <taxon>Hexapoda</taxon>
        <taxon>Insecta</taxon>
        <taxon>Pterygota</taxon>
        <taxon>Neoptera</taxon>
        <taxon>Endopterygota</taxon>
        <taxon>Lepidoptera</taxon>
        <taxon>Glossata</taxon>
        <taxon>Ditrysia</taxon>
        <taxon>Noctuoidea</taxon>
        <taxon>Noctuidae</taxon>
        <taxon>Noctuinae</taxon>
        <taxon>Hadenini</taxon>
        <taxon>Mythimna</taxon>
    </lineage>
</organism>
<protein>
    <submittedName>
        <fullName evidence="1">Uncharacterized protein</fullName>
    </submittedName>
</protein>
<evidence type="ECO:0000313" key="2">
    <source>
        <dbReference type="Proteomes" id="UP001231649"/>
    </source>
</evidence>
<sequence length="850" mass="96151">MNVDPVIADDDVDMDAVVILDEDDENTHSEKRVDVLSAPTVETIDLDDESPIITSVETLKNNATSDKISEISFRINLANNRLMDKIVTTCINMENAIGMPRVVYKTLLPLYRDTNNRFKESDAFRALLKRTYKLLVRDPDHKFLHIKTLCEELKSGGLRRKVPFVTLATNVKNNSSQWENEELTTSSREINHNVVEDRQDRNQVRKVYRNTRKKLGGTATRRKAKRAKKPNIPAKDKIKTRSVTNAEKETTDIIDLDDSETETDSQKSDGQNDVIVIEETEHSDQKNDYINTVTHPETESSDKKNDNINTVTHAEIVEEDSNKENNDKNGQSSENEMDFDLLIPANICNTVLEDQPDECEVSDAKNIEIARLEKQIELDKKMIDKLEEEEVLTENPRTSAYYLCSKYKENIVECYKRICELKGDCKELVKRREIRLRVTKGHPPGPAERLEEFLNDSIDETGAVQFPDFSDVVQCVVDSNYIDNLGWTGQQVIQEAIALFRQCGQALRKRRQKREYQDLLSLIRDKGDTDDPAERDPVLLAKLEENKLIAKRKEDEILNRYVSMERDTLLKRYGTNPHEAATAEFESDEDSSDSECEEDITIPNNITTCTINQPEIREPSKSNINLGVNTGEPLRSNINLGVNTGEPLRSNINLGVNTGEPSRSNINLGVNQPERAEPSRSNINLGVNQTQRGDSSRSNTNLLQTNNIMPTPSNNNNETTKSSNMSDKERINSKVATTVSETVSSNGATTNNSDKRIATNVRNEDREVNYEPCKNSDVQNNVSSTTDGVENCDSSISTEVKTEDVKREPLDIQSMLDQLEDGFVTQIFDIEDPFLVIEISSDDSTDDEDL</sequence>
<reference evidence="1" key="1">
    <citation type="submission" date="2023-03" db="EMBL/GenBank/DDBJ databases">
        <title>Chromosome-level genomes of two armyworms, Mythimna separata and Mythimna loreyi, provide insights into the biosynthesis and reception of sex pheromones.</title>
        <authorList>
            <person name="Zhao H."/>
        </authorList>
    </citation>
    <scope>NUCLEOTIDE SEQUENCE</scope>
    <source>
        <strain evidence="1">BeijingLab</strain>
    </source>
</reference>
<keyword evidence="2" id="KW-1185">Reference proteome</keyword>